<protein>
    <submittedName>
        <fullName evidence="1">Uncharacterized protein</fullName>
    </submittedName>
</protein>
<name>A0ACB9C416_ARCLA</name>
<sequence length="110" mass="11935">MMSGSAGAQFGIHSAALQCLVLRSGVLCGPHLHLNGRLHKGMTRDCPSPLLETESDISGCFAKTLVAIQMDINYGYRASRVLLLIRSVEDNLLPGRIPEEHGNFSSIERS</sequence>
<dbReference type="EMBL" id="CM042051">
    <property type="protein sequence ID" value="KAI3728949.1"/>
    <property type="molecule type" value="Genomic_DNA"/>
</dbReference>
<evidence type="ECO:0000313" key="2">
    <source>
        <dbReference type="Proteomes" id="UP001055879"/>
    </source>
</evidence>
<proteinExistence type="predicted"/>
<keyword evidence="2" id="KW-1185">Reference proteome</keyword>
<organism evidence="1 2">
    <name type="scientific">Arctium lappa</name>
    <name type="common">Greater burdock</name>
    <name type="synonym">Lappa major</name>
    <dbReference type="NCBI Taxonomy" id="4217"/>
    <lineage>
        <taxon>Eukaryota</taxon>
        <taxon>Viridiplantae</taxon>
        <taxon>Streptophyta</taxon>
        <taxon>Embryophyta</taxon>
        <taxon>Tracheophyta</taxon>
        <taxon>Spermatophyta</taxon>
        <taxon>Magnoliopsida</taxon>
        <taxon>eudicotyledons</taxon>
        <taxon>Gunneridae</taxon>
        <taxon>Pentapetalae</taxon>
        <taxon>asterids</taxon>
        <taxon>campanulids</taxon>
        <taxon>Asterales</taxon>
        <taxon>Asteraceae</taxon>
        <taxon>Carduoideae</taxon>
        <taxon>Cardueae</taxon>
        <taxon>Arctiinae</taxon>
        <taxon>Arctium</taxon>
    </lineage>
</organism>
<evidence type="ECO:0000313" key="1">
    <source>
        <dbReference type="EMBL" id="KAI3728949.1"/>
    </source>
</evidence>
<reference evidence="2" key="1">
    <citation type="journal article" date="2022" name="Mol. Ecol. Resour.">
        <title>The genomes of chicory, endive, great burdock and yacon provide insights into Asteraceae palaeo-polyploidization history and plant inulin production.</title>
        <authorList>
            <person name="Fan W."/>
            <person name="Wang S."/>
            <person name="Wang H."/>
            <person name="Wang A."/>
            <person name="Jiang F."/>
            <person name="Liu H."/>
            <person name="Zhao H."/>
            <person name="Xu D."/>
            <person name="Zhang Y."/>
        </authorList>
    </citation>
    <scope>NUCLEOTIDE SEQUENCE [LARGE SCALE GENOMIC DNA]</scope>
    <source>
        <strain evidence="2">cv. Niubang</strain>
    </source>
</reference>
<accession>A0ACB9C416</accession>
<reference evidence="1 2" key="2">
    <citation type="journal article" date="2022" name="Mol. Ecol. Resour.">
        <title>The genomes of chicory, endive, great burdock and yacon provide insights into Asteraceae paleo-polyploidization history and plant inulin production.</title>
        <authorList>
            <person name="Fan W."/>
            <person name="Wang S."/>
            <person name="Wang H."/>
            <person name="Wang A."/>
            <person name="Jiang F."/>
            <person name="Liu H."/>
            <person name="Zhao H."/>
            <person name="Xu D."/>
            <person name="Zhang Y."/>
        </authorList>
    </citation>
    <scope>NUCLEOTIDE SEQUENCE [LARGE SCALE GENOMIC DNA]</scope>
    <source>
        <strain evidence="2">cv. Niubang</strain>
    </source>
</reference>
<gene>
    <name evidence="1" type="ORF">L6452_17594</name>
</gene>
<comment type="caution">
    <text evidence="1">The sequence shown here is derived from an EMBL/GenBank/DDBJ whole genome shotgun (WGS) entry which is preliminary data.</text>
</comment>
<dbReference type="Proteomes" id="UP001055879">
    <property type="component" value="Linkage Group LG05"/>
</dbReference>